<dbReference type="PANTHER" id="PTHR30478:SF0">
    <property type="entry name" value="BETA SLIDING CLAMP"/>
    <property type="match status" value="1"/>
</dbReference>
<evidence type="ECO:0000256" key="2">
    <source>
        <dbReference type="ARBA" id="ARBA00010752"/>
    </source>
</evidence>
<dbReference type="InterPro" id="IPR022635">
    <property type="entry name" value="DNA_polIII_beta_C"/>
</dbReference>
<reference evidence="14" key="1">
    <citation type="journal article" date="2020" name="mSystems">
        <title>Genome- and Community-Level Interaction Insights into Carbon Utilization and Element Cycling Functions of Hydrothermarchaeota in Hydrothermal Sediment.</title>
        <authorList>
            <person name="Zhou Z."/>
            <person name="Liu Y."/>
            <person name="Xu W."/>
            <person name="Pan J."/>
            <person name="Luo Z.H."/>
            <person name="Li M."/>
        </authorList>
    </citation>
    <scope>NUCLEOTIDE SEQUENCE [LARGE SCALE GENOMIC DNA]</scope>
    <source>
        <strain evidence="14">SpSt-132</strain>
    </source>
</reference>
<evidence type="ECO:0000256" key="10">
    <source>
        <dbReference type="PIRNR" id="PIRNR000804"/>
    </source>
</evidence>
<evidence type="ECO:0000313" key="14">
    <source>
        <dbReference type="EMBL" id="HEW45395.1"/>
    </source>
</evidence>
<dbReference type="GO" id="GO:0003887">
    <property type="term" value="F:DNA-directed DNA polymerase activity"/>
    <property type="evidence" value="ECO:0007669"/>
    <property type="project" value="UniProtKB-UniRule"/>
</dbReference>
<keyword evidence="9" id="KW-0238">DNA-binding</keyword>
<keyword evidence="4 10" id="KW-0963">Cytoplasm</keyword>
<keyword evidence="7 10" id="KW-0235">DNA replication</keyword>
<protein>
    <recommendedName>
        <fullName evidence="3 10">Beta sliding clamp</fullName>
    </recommendedName>
</protein>
<evidence type="ECO:0000256" key="6">
    <source>
        <dbReference type="ARBA" id="ARBA00022695"/>
    </source>
</evidence>
<evidence type="ECO:0000256" key="1">
    <source>
        <dbReference type="ARBA" id="ARBA00004496"/>
    </source>
</evidence>
<evidence type="ECO:0000256" key="9">
    <source>
        <dbReference type="ARBA" id="ARBA00023125"/>
    </source>
</evidence>
<evidence type="ECO:0000256" key="5">
    <source>
        <dbReference type="ARBA" id="ARBA00022679"/>
    </source>
</evidence>
<dbReference type="SMART" id="SM00480">
    <property type="entry name" value="POL3Bc"/>
    <property type="match status" value="1"/>
</dbReference>
<dbReference type="InterPro" id="IPR046938">
    <property type="entry name" value="DNA_clamp_sf"/>
</dbReference>
<keyword evidence="8 10" id="KW-0239">DNA-directed DNA polymerase</keyword>
<dbReference type="PIRSF" id="PIRSF000804">
    <property type="entry name" value="DNA_pol_III_b"/>
    <property type="match status" value="1"/>
</dbReference>
<dbReference type="InterPro" id="IPR022634">
    <property type="entry name" value="DNA_polIII_beta_N"/>
</dbReference>
<dbReference type="Gene3D" id="3.70.10.10">
    <property type="match status" value="1"/>
</dbReference>
<dbReference type="GO" id="GO:0003677">
    <property type="term" value="F:DNA binding"/>
    <property type="evidence" value="ECO:0007669"/>
    <property type="project" value="UniProtKB-UniRule"/>
</dbReference>
<name>A0A7C2VF12_9AQUI</name>
<dbReference type="SUPFAM" id="SSF55979">
    <property type="entry name" value="DNA clamp"/>
    <property type="match status" value="3"/>
</dbReference>
<dbReference type="GO" id="GO:0006271">
    <property type="term" value="P:DNA strand elongation involved in DNA replication"/>
    <property type="evidence" value="ECO:0007669"/>
    <property type="project" value="TreeGrafter"/>
</dbReference>
<comment type="caution">
    <text evidence="14">The sequence shown here is derived from an EMBL/GenBank/DDBJ whole genome shotgun (WGS) entry which is preliminary data.</text>
</comment>
<proteinExistence type="inferred from homology"/>
<gene>
    <name evidence="14" type="primary">dnaN</name>
    <name evidence="14" type="ORF">ENO47_01800</name>
</gene>
<dbReference type="EMBL" id="DSFP01000024">
    <property type="protein sequence ID" value="HEW45395.1"/>
    <property type="molecule type" value="Genomic_DNA"/>
</dbReference>
<dbReference type="Pfam" id="PF02768">
    <property type="entry name" value="DNA_pol3_beta_3"/>
    <property type="match status" value="1"/>
</dbReference>
<evidence type="ECO:0000259" key="11">
    <source>
        <dbReference type="Pfam" id="PF00712"/>
    </source>
</evidence>
<feature type="domain" description="DNA polymerase III beta sliding clamp central" evidence="12">
    <location>
        <begin position="130"/>
        <end position="236"/>
    </location>
</feature>
<dbReference type="GO" id="GO:0008408">
    <property type="term" value="F:3'-5' exonuclease activity"/>
    <property type="evidence" value="ECO:0007669"/>
    <property type="project" value="InterPro"/>
</dbReference>
<comment type="similarity">
    <text evidence="2 10">Belongs to the beta sliding clamp family.</text>
</comment>
<comment type="function">
    <text evidence="10">Confers DNA tethering and processivity to DNA polymerases and other proteins. Acts as a clamp, forming a ring around DNA (a reaction catalyzed by the clamp-loading complex) which diffuses in an ATP-independent manner freely and bidirectionally along dsDNA. Initially characterized for its ability to contact the catalytic subunit of DNA polymerase III (Pol III), a complex, multichain enzyme responsible for most of the replicative synthesis in bacteria; Pol III exhibits 3'-5' exonuclease proofreading activity. The beta chain is required for initiation of replication as well as for processivity of DNA replication.</text>
</comment>
<dbReference type="Pfam" id="PF00712">
    <property type="entry name" value="DNA_pol3_beta"/>
    <property type="match status" value="1"/>
</dbReference>
<dbReference type="Pfam" id="PF02767">
    <property type="entry name" value="DNA_pol3_beta_2"/>
    <property type="match status" value="1"/>
</dbReference>
<dbReference type="GO" id="GO:0005737">
    <property type="term" value="C:cytoplasm"/>
    <property type="evidence" value="ECO:0007669"/>
    <property type="project" value="UniProtKB-SubCell"/>
</dbReference>
<evidence type="ECO:0000256" key="8">
    <source>
        <dbReference type="ARBA" id="ARBA00022932"/>
    </source>
</evidence>
<evidence type="ECO:0000259" key="12">
    <source>
        <dbReference type="Pfam" id="PF02767"/>
    </source>
</evidence>
<dbReference type="NCBIfam" id="TIGR00663">
    <property type="entry name" value="dnan"/>
    <property type="match status" value="1"/>
</dbReference>
<organism evidence="14">
    <name type="scientific">Hydrogenobacter sp</name>
    <dbReference type="NCBI Taxonomy" id="2152829"/>
    <lineage>
        <taxon>Bacteria</taxon>
        <taxon>Pseudomonadati</taxon>
        <taxon>Aquificota</taxon>
        <taxon>Aquificia</taxon>
        <taxon>Aquificales</taxon>
        <taxon>Aquificaceae</taxon>
        <taxon>Hydrogenobacter</taxon>
    </lineage>
</organism>
<dbReference type="GO" id="GO:0009360">
    <property type="term" value="C:DNA polymerase III complex"/>
    <property type="evidence" value="ECO:0007669"/>
    <property type="project" value="InterPro"/>
</dbReference>
<dbReference type="Gene3D" id="3.10.150.10">
    <property type="entry name" value="DNA Polymerase III, subunit A, domain 2"/>
    <property type="match status" value="1"/>
</dbReference>
<dbReference type="PANTHER" id="PTHR30478">
    <property type="entry name" value="DNA POLYMERASE III SUBUNIT BETA"/>
    <property type="match status" value="1"/>
</dbReference>
<sequence>MKLRIDREEFLSALQKAKNATEKKSALPILNNFLLAVEDGKLKVRATDLENFLSLEVAAEVEEGGSVAVNADKLTSIVKGLPSATTTIELKEDKLILSGGRSTFKLTTLDPEDFPEFPNPQTSTEFPAMDLLKAIDKVEYAISKEDSRYALQGLYVHEVDGKTHFVGSDGHRLALFWRNSSFPMELLIPRKSLKVIEGLVKDYLGHVHCGKDESFIHFTGEDWKLSVRFLEGEYPDYMAVIPTSFNYEALVDRSSFLESLKRLSNIAESSAFPVKITFSNHLAILEISDPEYGEGRDEVDVDYDGEAVEIGFNGKYLIEALDSFDVDKVWVKMVDPDSAVVIESDDTERDPYLCVVMPMRL</sequence>
<evidence type="ECO:0000256" key="3">
    <source>
        <dbReference type="ARBA" id="ARBA00021035"/>
    </source>
</evidence>
<evidence type="ECO:0000256" key="4">
    <source>
        <dbReference type="ARBA" id="ARBA00022490"/>
    </source>
</evidence>
<dbReference type="InterPro" id="IPR022637">
    <property type="entry name" value="DNA_polIII_beta_cen"/>
</dbReference>
<comment type="subcellular location">
    <subcellularLocation>
        <location evidence="1 10">Cytoplasm</location>
    </subcellularLocation>
</comment>
<feature type="domain" description="DNA polymerase III beta sliding clamp N-terminal" evidence="11">
    <location>
        <begin position="1"/>
        <end position="117"/>
    </location>
</feature>
<comment type="subunit">
    <text evidence="10">Forms a ring-shaped head-to-tail homodimer around DNA.</text>
</comment>
<keyword evidence="5 10" id="KW-0808">Transferase</keyword>
<feature type="domain" description="DNA polymerase III beta sliding clamp C-terminal" evidence="13">
    <location>
        <begin position="239"/>
        <end position="360"/>
    </location>
</feature>
<dbReference type="CDD" id="cd00140">
    <property type="entry name" value="beta_clamp"/>
    <property type="match status" value="1"/>
</dbReference>
<dbReference type="InterPro" id="IPR001001">
    <property type="entry name" value="DNA_polIII_beta"/>
</dbReference>
<dbReference type="AlphaFoldDB" id="A0A7C2VF12"/>
<evidence type="ECO:0000256" key="7">
    <source>
        <dbReference type="ARBA" id="ARBA00022705"/>
    </source>
</evidence>
<keyword evidence="6 10" id="KW-0548">Nucleotidyltransferase</keyword>
<accession>A0A7C2VF12</accession>
<evidence type="ECO:0000259" key="13">
    <source>
        <dbReference type="Pfam" id="PF02768"/>
    </source>
</evidence>